<dbReference type="Proteomes" id="UP001177023">
    <property type="component" value="Unassembled WGS sequence"/>
</dbReference>
<keyword evidence="2" id="KW-0472">Membrane</keyword>
<sequence>MNRWVVCLLLLPALVYAKCGTHTTCGDCAGAKDGLFSCIWCADDNGCVSSVQTDCAKTGQIKTTYDCPMKPPAGYEYNETLARNVAVYATAATNGADRAGIDSCLSKISAASTLQVTKPCDAQGDSCSGYLGYSARENLIIMAFRGSKDADQFLDEGVDFIFNKLTTMPVIGGKVDSYFYDAFIAIYPGDFETELKRLQLLYKNAGLLVVGHSLGGSMASIAAAYSVKKGYFTSEQVRLVTFGEPRTGDMDYAKAHDAVVKYTYRLVHQHDPVPHLPAKFLDNLFDNPFHHRYEVWYQNDMNPGAAYTVCDRADDDACSNSVTNQNIQDHLHYFNHDLSNWVQTGCA</sequence>
<dbReference type="GO" id="GO:0016020">
    <property type="term" value="C:membrane"/>
    <property type="evidence" value="ECO:0007669"/>
    <property type="project" value="UniProtKB-SubCell"/>
</dbReference>
<reference evidence="6" key="1">
    <citation type="submission" date="2023-06" db="EMBL/GenBank/DDBJ databases">
        <authorList>
            <person name="Delattre M."/>
        </authorList>
    </citation>
    <scope>NUCLEOTIDE SEQUENCE</scope>
    <source>
        <strain evidence="6">AF72</strain>
    </source>
</reference>
<dbReference type="CDD" id="cd00519">
    <property type="entry name" value="Lipase_3"/>
    <property type="match status" value="1"/>
</dbReference>
<accession>A0AA36D616</accession>
<keyword evidence="3" id="KW-0325">Glycoprotein</keyword>
<evidence type="ECO:0000256" key="3">
    <source>
        <dbReference type="ARBA" id="ARBA00023180"/>
    </source>
</evidence>
<comment type="subcellular location">
    <subcellularLocation>
        <location evidence="1">Membrane</location>
    </subcellularLocation>
</comment>
<keyword evidence="7" id="KW-1185">Reference proteome</keyword>
<evidence type="ECO:0000313" key="6">
    <source>
        <dbReference type="EMBL" id="CAJ0580479.1"/>
    </source>
</evidence>
<evidence type="ECO:0000256" key="4">
    <source>
        <dbReference type="SAM" id="SignalP"/>
    </source>
</evidence>
<dbReference type="SUPFAM" id="SSF53474">
    <property type="entry name" value="alpha/beta-Hydrolases"/>
    <property type="match status" value="1"/>
</dbReference>
<protein>
    <recommendedName>
        <fullName evidence="5">Fungal lipase-type domain-containing protein</fullName>
    </recommendedName>
</protein>
<dbReference type="AlphaFoldDB" id="A0AA36D616"/>
<evidence type="ECO:0000259" key="5">
    <source>
        <dbReference type="Pfam" id="PF01764"/>
    </source>
</evidence>
<dbReference type="PANTHER" id="PTHR45908:SF18">
    <property type="entry name" value="FUNGAL LIPASE-LIKE DOMAIN-CONTAINING PROTEIN"/>
    <property type="match status" value="1"/>
</dbReference>
<dbReference type="EMBL" id="CATQJA010002659">
    <property type="protein sequence ID" value="CAJ0580479.1"/>
    <property type="molecule type" value="Genomic_DNA"/>
</dbReference>
<feature type="non-terminal residue" evidence="6">
    <location>
        <position position="347"/>
    </location>
</feature>
<dbReference type="GO" id="GO:0006629">
    <property type="term" value="P:lipid metabolic process"/>
    <property type="evidence" value="ECO:0007669"/>
    <property type="project" value="InterPro"/>
</dbReference>
<dbReference type="Pfam" id="PF01437">
    <property type="entry name" value="PSI"/>
    <property type="match status" value="1"/>
</dbReference>
<name>A0AA36D616_9BILA</name>
<feature type="signal peptide" evidence="4">
    <location>
        <begin position="1"/>
        <end position="17"/>
    </location>
</feature>
<gene>
    <name evidence="6" type="ORF">MSPICULIGERA_LOCUS18677</name>
</gene>
<organism evidence="6 7">
    <name type="scientific">Mesorhabditis spiculigera</name>
    <dbReference type="NCBI Taxonomy" id="96644"/>
    <lineage>
        <taxon>Eukaryota</taxon>
        <taxon>Metazoa</taxon>
        <taxon>Ecdysozoa</taxon>
        <taxon>Nematoda</taxon>
        <taxon>Chromadorea</taxon>
        <taxon>Rhabditida</taxon>
        <taxon>Rhabditina</taxon>
        <taxon>Rhabditomorpha</taxon>
        <taxon>Rhabditoidea</taxon>
        <taxon>Rhabditidae</taxon>
        <taxon>Mesorhabditinae</taxon>
        <taxon>Mesorhabditis</taxon>
    </lineage>
</organism>
<evidence type="ECO:0000256" key="1">
    <source>
        <dbReference type="ARBA" id="ARBA00004370"/>
    </source>
</evidence>
<dbReference type="Pfam" id="PF01764">
    <property type="entry name" value="Lipase_3"/>
    <property type="match status" value="1"/>
</dbReference>
<proteinExistence type="predicted"/>
<evidence type="ECO:0000256" key="2">
    <source>
        <dbReference type="ARBA" id="ARBA00023136"/>
    </source>
</evidence>
<dbReference type="InterPro" id="IPR029058">
    <property type="entry name" value="AB_hydrolase_fold"/>
</dbReference>
<dbReference type="InterPro" id="IPR002921">
    <property type="entry name" value="Fungal_lipase-type"/>
</dbReference>
<feature type="chain" id="PRO_5041367982" description="Fungal lipase-type domain-containing protein" evidence="4">
    <location>
        <begin position="18"/>
        <end position="347"/>
    </location>
</feature>
<evidence type="ECO:0000313" key="7">
    <source>
        <dbReference type="Proteomes" id="UP001177023"/>
    </source>
</evidence>
<feature type="domain" description="Fungal lipase-type" evidence="5">
    <location>
        <begin position="141"/>
        <end position="279"/>
    </location>
</feature>
<dbReference type="InterPro" id="IPR002165">
    <property type="entry name" value="Plexin_repeat"/>
</dbReference>
<comment type="caution">
    <text evidence="6">The sequence shown here is derived from an EMBL/GenBank/DDBJ whole genome shotgun (WGS) entry which is preliminary data.</text>
</comment>
<keyword evidence="4" id="KW-0732">Signal</keyword>
<dbReference type="PANTHER" id="PTHR45908">
    <property type="entry name" value="PROTEIN CBG11750-RELATED"/>
    <property type="match status" value="1"/>
</dbReference>
<dbReference type="Gene3D" id="3.40.50.1820">
    <property type="entry name" value="alpha/beta hydrolase"/>
    <property type="match status" value="1"/>
</dbReference>